<dbReference type="Pfam" id="PF00595">
    <property type="entry name" value="PDZ"/>
    <property type="match status" value="1"/>
</dbReference>
<name>A0A4R3L489_9GAMM</name>
<protein>
    <recommendedName>
        <fullName evidence="2">PDZ domain-containing protein</fullName>
    </recommendedName>
</protein>
<dbReference type="InterPro" id="IPR001478">
    <property type="entry name" value="PDZ"/>
</dbReference>
<evidence type="ECO:0000313" key="3">
    <source>
        <dbReference type="EMBL" id="TCS93530.1"/>
    </source>
</evidence>
<gene>
    <name evidence="3" type="ORF">EDC25_12726</name>
</gene>
<dbReference type="PROSITE" id="PS50106">
    <property type="entry name" value="PDZ"/>
    <property type="match status" value="1"/>
</dbReference>
<keyword evidence="4" id="KW-1185">Reference proteome</keyword>
<sequence length="300" mass="32308">MKNHVRLVLLLGLCACLPRTGFAQEGGLASVEEEFRQTLLRLVQSGALSSPEGPLVIERPAERVSDFGLLVDRDSVDGLVVLGTLPGGSASRLGLQAGDRLVAANGVDLRGPGGSLRMKALLDDPASDGGIELDIVREGHARKIAGTVEAVVLPAMRVELDAAAMASTEEHTRLAGDPGSRCGRVSIEAIAPRTRNLFPVSLIAIDGRIPGTSEQQSFRLPPGRHVLRIGERIGEDHFSSVGNFQRGRLGDRGYKELEVDVEPGVTYFLAARLHRGRSDRILDGGYWEPLVWKERAESCR</sequence>
<dbReference type="RefSeq" id="WP_132577643.1">
    <property type="nucleotide sequence ID" value="NZ_JBHLWF010000032.1"/>
</dbReference>
<dbReference type="Gene3D" id="2.30.42.10">
    <property type="match status" value="1"/>
</dbReference>
<organism evidence="3 4">
    <name type="scientific">Pseudofulvimonas gallinarii</name>
    <dbReference type="NCBI Taxonomy" id="634155"/>
    <lineage>
        <taxon>Bacteria</taxon>
        <taxon>Pseudomonadati</taxon>
        <taxon>Pseudomonadota</taxon>
        <taxon>Gammaproteobacteria</taxon>
        <taxon>Lysobacterales</taxon>
        <taxon>Rhodanobacteraceae</taxon>
        <taxon>Pseudofulvimonas</taxon>
    </lineage>
</organism>
<feature type="domain" description="PDZ" evidence="2">
    <location>
        <begin position="54"/>
        <end position="111"/>
    </location>
</feature>
<feature type="signal peptide" evidence="1">
    <location>
        <begin position="1"/>
        <end position="23"/>
    </location>
</feature>
<dbReference type="EMBL" id="SMAF01000027">
    <property type="protein sequence ID" value="TCS93530.1"/>
    <property type="molecule type" value="Genomic_DNA"/>
</dbReference>
<dbReference type="AlphaFoldDB" id="A0A4R3L489"/>
<evidence type="ECO:0000256" key="1">
    <source>
        <dbReference type="SAM" id="SignalP"/>
    </source>
</evidence>
<dbReference type="InterPro" id="IPR036034">
    <property type="entry name" value="PDZ_sf"/>
</dbReference>
<comment type="caution">
    <text evidence="3">The sequence shown here is derived from an EMBL/GenBank/DDBJ whole genome shotgun (WGS) entry which is preliminary data.</text>
</comment>
<evidence type="ECO:0000259" key="2">
    <source>
        <dbReference type="PROSITE" id="PS50106"/>
    </source>
</evidence>
<keyword evidence="1" id="KW-0732">Signal</keyword>
<feature type="chain" id="PRO_5030099232" description="PDZ domain-containing protein" evidence="1">
    <location>
        <begin position="24"/>
        <end position="300"/>
    </location>
</feature>
<reference evidence="3 4" key="1">
    <citation type="submission" date="2019-03" db="EMBL/GenBank/DDBJ databases">
        <title>Genomic Encyclopedia of Type Strains, Phase IV (KMG-IV): sequencing the most valuable type-strain genomes for metagenomic binning, comparative biology and taxonomic classification.</title>
        <authorList>
            <person name="Goeker M."/>
        </authorList>
    </citation>
    <scope>NUCLEOTIDE SEQUENCE [LARGE SCALE GENOMIC DNA]</scope>
    <source>
        <strain evidence="3 4">DSM 21944</strain>
    </source>
</reference>
<dbReference type="Proteomes" id="UP000294599">
    <property type="component" value="Unassembled WGS sequence"/>
</dbReference>
<accession>A0A4R3L489</accession>
<dbReference type="OrthoDB" id="6402251at2"/>
<dbReference type="SUPFAM" id="SSF50156">
    <property type="entry name" value="PDZ domain-like"/>
    <property type="match status" value="1"/>
</dbReference>
<dbReference type="SMART" id="SM00228">
    <property type="entry name" value="PDZ"/>
    <property type="match status" value="1"/>
</dbReference>
<evidence type="ECO:0000313" key="4">
    <source>
        <dbReference type="Proteomes" id="UP000294599"/>
    </source>
</evidence>
<proteinExistence type="predicted"/>